<reference evidence="1" key="1">
    <citation type="submission" date="2022-08" db="UniProtKB">
        <authorList>
            <consortium name="EnsemblMetazoa"/>
        </authorList>
    </citation>
    <scope>IDENTIFICATION</scope>
</reference>
<organism evidence="1">
    <name type="scientific">Anopheles coluzzii</name>
    <name type="common">African malaria mosquito</name>
    <dbReference type="NCBI Taxonomy" id="1518534"/>
    <lineage>
        <taxon>Eukaryota</taxon>
        <taxon>Metazoa</taxon>
        <taxon>Ecdysozoa</taxon>
        <taxon>Arthropoda</taxon>
        <taxon>Hexapoda</taxon>
        <taxon>Insecta</taxon>
        <taxon>Pterygota</taxon>
        <taxon>Neoptera</taxon>
        <taxon>Endopterygota</taxon>
        <taxon>Diptera</taxon>
        <taxon>Nematocera</taxon>
        <taxon>Culicoidea</taxon>
        <taxon>Culicidae</taxon>
        <taxon>Anophelinae</taxon>
        <taxon>Anopheles</taxon>
    </lineage>
</organism>
<name>A0A8W7PIZ4_ANOCL</name>
<sequence length="112" mass="12593">LGRQHHPIDLVLVLDDDHEQIRAGYTLRKQCDGIVLHHPLVLAQALQIEHGDHGEDFLIHHRLHNSAFNLAKEPARMVGRFRQHHIPVVIDHVAIAGLGSARLNTSIALRSK</sequence>
<evidence type="ECO:0000313" key="1">
    <source>
        <dbReference type="EnsemblMetazoa" id="ACOM032554-PA.1"/>
    </source>
</evidence>
<protein>
    <submittedName>
        <fullName evidence="1">Uncharacterized protein</fullName>
    </submittedName>
</protein>
<accession>A0A8W7PIZ4</accession>
<dbReference type="EnsemblMetazoa" id="ACOM032554-RA">
    <property type="protein sequence ID" value="ACOM032554-PA.1"/>
    <property type="gene ID" value="ACOM032554"/>
</dbReference>
<dbReference type="AlphaFoldDB" id="A0A8W7PIZ4"/>
<proteinExistence type="predicted"/>
<dbReference type="Proteomes" id="UP000075882">
    <property type="component" value="Unassembled WGS sequence"/>
</dbReference>